<keyword evidence="3" id="KW-1185">Reference proteome</keyword>
<dbReference type="InterPro" id="IPR009956">
    <property type="entry name" value="Post-segregation_anti-tox_CcdA"/>
</dbReference>
<evidence type="ECO:0008006" key="4">
    <source>
        <dbReference type="Google" id="ProtNLM"/>
    </source>
</evidence>
<dbReference type="Proteomes" id="UP000272908">
    <property type="component" value="Unassembled WGS sequence"/>
</dbReference>
<dbReference type="RefSeq" id="WP_245964002.1">
    <property type="nucleotide sequence ID" value="NZ_UIHC01000053.1"/>
</dbReference>
<proteinExistence type="predicted"/>
<gene>
    <name evidence="2" type="ORF">ROE7235_03273</name>
</gene>
<protein>
    <recommendedName>
        <fullName evidence="4">Antitoxin CcdA</fullName>
    </recommendedName>
</protein>
<dbReference type="AlphaFoldDB" id="A0A3B0MCE3"/>
<name>A0A3B0MCE3_9RHOB</name>
<evidence type="ECO:0000313" key="2">
    <source>
        <dbReference type="EMBL" id="SUZ33502.1"/>
    </source>
</evidence>
<sequence length="73" mass="8291">MTKRATNLTIDPALLDEARALNINLSATFEASLRDAVRKQKAAAWLEENRAALEGYNAWIEQNGLPLEKYRQF</sequence>
<organism evidence="2 3">
    <name type="scientific">Roseinatronobacter ekhonensis</name>
    <dbReference type="NCBI Taxonomy" id="254356"/>
    <lineage>
        <taxon>Bacteria</taxon>
        <taxon>Pseudomonadati</taxon>
        <taxon>Pseudomonadota</taxon>
        <taxon>Alphaproteobacteria</taxon>
        <taxon>Rhodobacterales</taxon>
        <taxon>Paracoccaceae</taxon>
        <taxon>Roseinatronobacter</taxon>
    </lineage>
</organism>
<reference evidence="3" key="1">
    <citation type="submission" date="2018-08" db="EMBL/GenBank/DDBJ databases">
        <authorList>
            <person name="Rodrigo-Torres L."/>
            <person name="Arahal R. D."/>
            <person name="Lucena T."/>
        </authorList>
    </citation>
    <scope>NUCLEOTIDE SEQUENCE [LARGE SCALE GENOMIC DNA]</scope>
    <source>
        <strain evidence="3">CECT 7235</strain>
    </source>
</reference>
<dbReference type="EMBL" id="UIHC01000053">
    <property type="protein sequence ID" value="SUZ33502.1"/>
    <property type="molecule type" value="Genomic_DNA"/>
</dbReference>
<dbReference type="Pfam" id="PF07362">
    <property type="entry name" value="CcdA"/>
    <property type="match status" value="1"/>
</dbReference>
<evidence type="ECO:0000256" key="1">
    <source>
        <dbReference type="ARBA" id="ARBA00022649"/>
    </source>
</evidence>
<accession>A0A3B0MCE3</accession>
<evidence type="ECO:0000313" key="3">
    <source>
        <dbReference type="Proteomes" id="UP000272908"/>
    </source>
</evidence>
<keyword evidence="1" id="KW-1277">Toxin-antitoxin system</keyword>